<evidence type="ECO:0000256" key="1">
    <source>
        <dbReference type="ARBA" id="ARBA00006849"/>
    </source>
</evidence>
<dbReference type="SUPFAM" id="SSF54665">
    <property type="entry name" value="CO dehydrogenase molybdoprotein N-domain-like"/>
    <property type="match status" value="1"/>
</dbReference>
<dbReference type="InterPro" id="IPR036010">
    <property type="entry name" value="2Fe-2S_ferredoxin-like_sf"/>
</dbReference>
<proteinExistence type="inferred from homology"/>
<dbReference type="CDD" id="cd00207">
    <property type="entry name" value="fer2"/>
    <property type="match status" value="1"/>
</dbReference>
<gene>
    <name evidence="6" type="ORF">FRZ61_33730</name>
</gene>
<dbReference type="Pfam" id="PF00111">
    <property type="entry name" value="Fer2"/>
    <property type="match status" value="1"/>
</dbReference>
<sequence length="927" mass="97763">MRGGLSVMDRPGTTIAFTLNGREVSVGTPPGQRLTRALRDELHLTGTKVGCDAGDCGACTVLLEGEPVCACLVAVGQVEGRRVDTIEGLSESSPVTRRLQDAFLRHGAAQCGICTPGMLVAATKLLEANPQPTEAQAMDAIGGVLCRCTGYRKIVSAILDQGEAPVADSDPAAGKAVGKRLRRLDGKPKTNGTEIFGADETPAHSLLLRAIRSPHHRARFRFGDLDRYVAEHPGLVRVLTARDVPTTDPYGPIPPFADQTVFALGEAKFRGEAVAAVVGQPAAIEALDLRQFPVTWEELPSVTSMAAALAEGAPLLHEKRTGNILTRGRVVKGDVEAAMASAPVTVEAAFETGFVEHAYIEPEAGFARRVGDRIEVQVCTQAPYMNLEDIAKILGIAQSQVRIIPTAVGGGFGSKLDMSVQPFVALAAWITGQPVRMVHTRPESIMSTTKRHPSQIRMKIGAARDGSLQAIDVRADFNTGAYSSWGPTVANRVPVHASGPYFVPHYRALTRAVHTNLVPAGAFRGFGVPQSTLAQEQLFDELADKLGIDRLEFRIKNALSGDQPTATGQVIGEGVGIRACLEALRPRWREAREEAAAFNRASQGPLRHGVGVAGMWYGCGNTSMANPSTIRSGLKPDGRLALHQGAVDIGQGSNTVVTQIFADALGAPIDKIDRISADTDITPDAGKTSASRQTFVSGKAAELAGRALRAQILRAANAGEDAVIQFGPGQVTVKDGAHERRIDLAMLPVDARGYVFSEEATFNPPTSPLDADGQGVPYAVYGFGAHLAEIEVDLALGTVKLLALTAAHDVGRAINPTLVEGQIEGGAAQGLGLALMEEFLPGRGENLHDYLIPSAGDMPKITSILIEDASPVGPFGAKGIGEQALIPTAPAIFNAIFDATGVRIRRAPATPDRVRAAILAAGGKERG</sequence>
<dbReference type="KEGG" id="hadh:FRZ61_33730"/>
<dbReference type="PROSITE" id="PS00197">
    <property type="entry name" value="2FE2S_FER_1"/>
    <property type="match status" value="1"/>
</dbReference>
<dbReference type="SMART" id="SM01008">
    <property type="entry name" value="Ald_Xan_dh_C"/>
    <property type="match status" value="1"/>
</dbReference>
<dbReference type="PANTHER" id="PTHR11908:SF157">
    <property type="entry name" value="XANTHINE DEHYDROGENASE SUBUNIT D-RELATED"/>
    <property type="match status" value="1"/>
</dbReference>
<dbReference type="InterPro" id="IPR006058">
    <property type="entry name" value="2Fe2S_fd_BS"/>
</dbReference>
<comment type="similarity">
    <text evidence="1">Belongs to the xanthine dehydrogenase family.</text>
</comment>
<dbReference type="Gene3D" id="3.10.20.30">
    <property type="match status" value="1"/>
</dbReference>
<dbReference type="GO" id="GO:0005506">
    <property type="term" value="F:iron ion binding"/>
    <property type="evidence" value="ECO:0007669"/>
    <property type="project" value="InterPro"/>
</dbReference>
<evidence type="ECO:0000313" key="7">
    <source>
        <dbReference type="Proteomes" id="UP000325797"/>
    </source>
</evidence>
<dbReference type="InterPro" id="IPR016208">
    <property type="entry name" value="Ald_Oxase/xanthine_DH-like"/>
</dbReference>
<dbReference type="InterPro" id="IPR000674">
    <property type="entry name" value="Ald_Oxase/Xan_DH_a/b"/>
</dbReference>
<dbReference type="InterPro" id="IPR036884">
    <property type="entry name" value="2Fe-2S-bd_dom_sf"/>
</dbReference>
<evidence type="ECO:0000256" key="3">
    <source>
        <dbReference type="ARBA" id="ARBA00023002"/>
    </source>
</evidence>
<dbReference type="Pfam" id="PF01799">
    <property type="entry name" value="Fer2_2"/>
    <property type="match status" value="1"/>
</dbReference>
<dbReference type="Proteomes" id="UP000325797">
    <property type="component" value="Chromosome"/>
</dbReference>
<protein>
    <submittedName>
        <fullName evidence="6">Aldehyde oxidase</fullName>
    </submittedName>
</protein>
<dbReference type="InterPro" id="IPR002888">
    <property type="entry name" value="2Fe-2S-bd"/>
</dbReference>
<dbReference type="Gene3D" id="3.30.365.10">
    <property type="entry name" value="Aldehyde oxidase/xanthine dehydrogenase, molybdopterin binding domain"/>
    <property type="match status" value="4"/>
</dbReference>
<reference evidence="6 7" key="1">
    <citation type="submission" date="2019-08" db="EMBL/GenBank/DDBJ databases">
        <title>Hyperibacter terrae gen. nov., sp. nov. and Hyperibacter viscosus sp. nov., two new members in the family Rhodospirillaceae isolated from the rhizosphere of Hypericum perforatum.</title>
        <authorList>
            <person name="Noviana Z."/>
        </authorList>
    </citation>
    <scope>NUCLEOTIDE SEQUENCE [LARGE SCALE GENOMIC DNA]</scope>
    <source>
        <strain evidence="6 7">R5959</strain>
    </source>
</reference>
<dbReference type="GO" id="GO:0016491">
    <property type="term" value="F:oxidoreductase activity"/>
    <property type="evidence" value="ECO:0007669"/>
    <property type="project" value="UniProtKB-KW"/>
</dbReference>
<dbReference type="SUPFAM" id="SSF47741">
    <property type="entry name" value="CO dehydrogenase ISP C-domain like"/>
    <property type="match status" value="1"/>
</dbReference>
<dbReference type="InterPro" id="IPR036856">
    <property type="entry name" value="Ald_Oxase/Xan_DH_a/b_sf"/>
</dbReference>
<evidence type="ECO:0000256" key="4">
    <source>
        <dbReference type="ARBA" id="ARBA00023004"/>
    </source>
</evidence>
<dbReference type="InterPro" id="IPR037165">
    <property type="entry name" value="AldOxase/xan_DH_Mopterin-bd_sf"/>
</dbReference>
<evidence type="ECO:0000259" key="5">
    <source>
        <dbReference type="PROSITE" id="PS51085"/>
    </source>
</evidence>
<keyword evidence="3" id="KW-0560">Oxidoreductase</keyword>
<dbReference type="PANTHER" id="PTHR11908">
    <property type="entry name" value="XANTHINE DEHYDROGENASE"/>
    <property type="match status" value="1"/>
</dbReference>
<evidence type="ECO:0000313" key="6">
    <source>
        <dbReference type="EMBL" id="QEX23435.1"/>
    </source>
</evidence>
<dbReference type="Gene3D" id="1.10.150.120">
    <property type="entry name" value="[2Fe-2S]-binding domain"/>
    <property type="match status" value="1"/>
</dbReference>
<dbReference type="AlphaFoldDB" id="A0A5J6N355"/>
<evidence type="ECO:0000256" key="2">
    <source>
        <dbReference type="ARBA" id="ARBA00022723"/>
    </source>
</evidence>
<dbReference type="Gene3D" id="3.90.1170.50">
    <property type="entry name" value="Aldehyde oxidase/xanthine dehydrogenase, a/b hammerhead"/>
    <property type="match status" value="1"/>
</dbReference>
<dbReference type="InterPro" id="IPR008274">
    <property type="entry name" value="AldOxase/xan_DH_MoCoBD1"/>
</dbReference>
<dbReference type="SUPFAM" id="SSF54292">
    <property type="entry name" value="2Fe-2S ferredoxin-like"/>
    <property type="match status" value="1"/>
</dbReference>
<dbReference type="GO" id="GO:0051537">
    <property type="term" value="F:2 iron, 2 sulfur cluster binding"/>
    <property type="evidence" value="ECO:0007669"/>
    <property type="project" value="InterPro"/>
</dbReference>
<keyword evidence="4" id="KW-0408">Iron</keyword>
<name>A0A5J6N355_9PROT</name>
<dbReference type="EMBL" id="CP042582">
    <property type="protein sequence ID" value="QEX23435.1"/>
    <property type="molecule type" value="Genomic_DNA"/>
</dbReference>
<accession>A0A5J6N355</accession>
<feature type="domain" description="2Fe-2S ferredoxin-type" evidence="5">
    <location>
        <begin position="13"/>
        <end position="89"/>
    </location>
</feature>
<dbReference type="SUPFAM" id="SSF56003">
    <property type="entry name" value="Molybdenum cofactor-binding domain"/>
    <property type="match status" value="1"/>
</dbReference>
<dbReference type="PROSITE" id="PS51085">
    <property type="entry name" value="2FE2S_FER_2"/>
    <property type="match status" value="1"/>
</dbReference>
<keyword evidence="2" id="KW-0479">Metal-binding</keyword>
<dbReference type="Pfam" id="PF02738">
    <property type="entry name" value="MoCoBD_1"/>
    <property type="match status" value="1"/>
</dbReference>
<dbReference type="InterPro" id="IPR001041">
    <property type="entry name" value="2Fe-2S_ferredoxin-type"/>
</dbReference>
<dbReference type="InterPro" id="IPR012675">
    <property type="entry name" value="Beta-grasp_dom_sf"/>
</dbReference>
<dbReference type="Pfam" id="PF20256">
    <property type="entry name" value="MoCoBD_2"/>
    <property type="match status" value="1"/>
</dbReference>
<organism evidence="6 7">
    <name type="scientific">Hypericibacter adhaerens</name>
    <dbReference type="NCBI Taxonomy" id="2602016"/>
    <lineage>
        <taxon>Bacteria</taxon>
        <taxon>Pseudomonadati</taxon>
        <taxon>Pseudomonadota</taxon>
        <taxon>Alphaproteobacteria</taxon>
        <taxon>Rhodospirillales</taxon>
        <taxon>Dongiaceae</taxon>
        <taxon>Hypericibacter</taxon>
    </lineage>
</organism>
<dbReference type="InterPro" id="IPR046867">
    <property type="entry name" value="AldOxase/xan_DH_MoCoBD2"/>
</dbReference>
<keyword evidence="7" id="KW-1185">Reference proteome</keyword>